<evidence type="ECO:0000256" key="9">
    <source>
        <dbReference type="RuleBase" id="RU367061"/>
    </source>
</evidence>
<keyword evidence="4 9" id="KW-0735">Signal-anchor</keyword>
<evidence type="ECO:0000313" key="13">
    <source>
        <dbReference type="Proteomes" id="UP001162480"/>
    </source>
</evidence>
<dbReference type="SMART" id="SM01039">
    <property type="entry name" value="BRICHOS"/>
    <property type="match status" value="1"/>
</dbReference>
<comment type="subcellular location">
    <subcellularLocation>
        <location evidence="1 9">Membrane</location>
        <topology evidence="1 9">Single-pass type II membrane protein</topology>
    </subcellularLocation>
</comment>
<comment type="similarity">
    <text evidence="2 9">Belongs to the ITM2 family.</text>
</comment>
<keyword evidence="8" id="KW-0325">Glycoprotein</keyword>
<name>A0AA36B2J3_OCTVU</name>
<dbReference type="InterPro" id="IPR007084">
    <property type="entry name" value="BRICHOS_dom"/>
</dbReference>
<evidence type="ECO:0000256" key="7">
    <source>
        <dbReference type="ARBA" id="ARBA00023157"/>
    </source>
</evidence>
<evidence type="ECO:0000313" key="12">
    <source>
        <dbReference type="EMBL" id="CAI9726750.1"/>
    </source>
</evidence>
<dbReference type="PANTHER" id="PTHR10962">
    <property type="entry name" value="INTEGRAL TRANSMEMBRANE PROTEIN 2"/>
    <property type="match status" value="1"/>
</dbReference>
<keyword evidence="5 9" id="KW-1133">Transmembrane helix</keyword>
<dbReference type="Proteomes" id="UP001162480">
    <property type="component" value="Chromosome 8"/>
</dbReference>
<feature type="transmembrane region" description="Helical" evidence="9">
    <location>
        <begin position="61"/>
        <end position="81"/>
    </location>
</feature>
<dbReference type="GO" id="GO:0042985">
    <property type="term" value="P:negative regulation of amyloid precursor protein biosynthetic process"/>
    <property type="evidence" value="ECO:0007669"/>
    <property type="project" value="TreeGrafter"/>
</dbReference>
<organism evidence="12 13">
    <name type="scientific">Octopus vulgaris</name>
    <name type="common">Common octopus</name>
    <dbReference type="NCBI Taxonomy" id="6645"/>
    <lineage>
        <taxon>Eukaryota</taxon>
        <taxon>Metazoa</taxon>
        <taxon>Spiralia</taxon>
        <taxon>Lophotrochozoa</taxon>
        <taxon>Mollusca</taxon>
        <taxon>Cephalopoda</taxon>
        <taxon>Coleoidea</taxon>
        <taxon>Octopodiformes</taxon>
        <taxon>Octopoda</taxon>
        <taxon>Incirrata</taxon>
        <taxon>Octopodidae</taxon>
        <taxon>Octopus</taxon>
    </lineage>
</organism>
<keyword evidence="6 9" id="KW-0472">Membrane</keyword>
<dbReference type="PANTHER" id="PTHR10962:SF1">
    <property type="entry name" value="INTEGRAL MEMBRANE PROTEIN 2"/>
    <property type="match status" value="1"/>
</dbReference>
<evidence type="ECO:0000256" key="10">
    <source>
        <dbReference type="SAM" id="MobiDB-lite"/>
    </source>
</evidence>
<proteinExistence type="inferred from homology"/>
<dbReference type="InterPro" id="IPR040145">
    <property type="entry name" value="ITM2"/>
</dbReference>
<evidence type="ECO:0000256" key="6">
    <source>
        <dbReference type="ARBA" id="ARBA00023136"/>
    </source>
</evidence>
<feature type="region of interest" description="Disordered" evidence="10">
    <location>
        <begin position="1"/>
        <end position="36"/>
    </location>
</feature>
<evidence type="ECO:0000256" key="2">
    <source>
        <dbReference type="ARBA" id="ARBA00006794"/>
    </source>
</evidence>
<sequence length="289" mass="33193">MTIYKFQPIGKKPKADEEQPDILNESLTGDKDKDADSSKSAKAIHVTFIPKRSKTCVNLSLLFFSLLVLSAGVIGGIYLYTRLRQKVTRGRCGVTYVQDFVMRNYKHSSPVSNKLRTHGHPDSNLRAISFFEENVEVIDNYFERVEIPKFDDCKDAVIFHDFERNFTTIVDKDIKKCFVMKLNQSVIAPPKNLLDLLTKLNTGYYVPRATVVRQTYTIVHPATKDLSILGQQVRKECGTFHTYMLRKLDKFRARYPPGSDPTYGLYDHKTFLHKLEYKANFCCGDIVID</sequence>
<gene>
    <name evidence="12" type="ORF">OCTVUL_1B004216</name>
</gene>
<evidence type="ECO:0000256" key="3">
    <source>
        <dbReference type="ARBA" id="ARBA00022692"/>
    </source>
</evidence>
<keyword evidence="7" id="KW-1015">Disulfide bond</keyword>
<evidence type="ECO:0000256" key="5">
    <source>
        <dbReference type="ARBA" id="ARBA00022989"/>
    </source>
</evidence>
<dbReference type="GO" id="GO:0005794">
    <property type="term" value="C:Golgi apparatus"/>
    <property type="evidence" value="ECO:0007669"/>
    <property type="project" value="TreeGrafter"/>
</dbReference>
<keyword evidence="13" id="KW-1185">Reference proteome</keyword>
<dbReference type="AlphaFoldDB" id="A0AA36B2J3"/>
<keyword evidence="9" id="KW-1003">Cell membrane</keyword>
<dbReference type="PROSITE" id="PS50869">
    <property type="entry name" value="BRICHOS"/>
    <property type="match status" value="1"/>
</dbReference>
<protein>
    <recommendedName>
        <fullName evidence="9">Integral membrane protein 2</fullName>
    </recommendedName>
</protein>
<evidence type="ECO:0000259" key="11">
    <source>
        <dbReference type="PROSITE" id="PS50869"/>
    </source>
</evidence>
<dbReference type="Pfam" id="PF04089">
    <property type="entry name" value="BRICHOS"/>
    <property type="match status" value="1"/>
</dbReference>
<dbReference type="EMBL" id="OX597821">
    <property type="protein sequence ID" value="CAI9726750.1"/>
    <property type="molecule type" value="Genomic_DNA"/>
</dbReference>
<reference evidence="12" key="1">
    <citation type="submission" date="2023-08" db="EMBL/GenBank/DDBJ databases">
        <authorList>
            <person name="Alioto T."/>
            <person name="Alioto T."/>
            <person name="Gomez Garrido J."/>
        </authorList>
    </citation>
    <scope>NUCLEOTIDE SEQUENCE</scope>
</reference>
<dbReference type="GO" id="GO:0005886">
    <property type="term" value="C:plasma membrane"/>
    <property type="evidence" value="ECO:0007669"/>
    <property type="project" value="UniProtKB-UniRule"/>
</dbReference>
<evidence type="ECO:0000256" key="1">
    <source>
        <dbReference type="ARBA" id="ARBA00004606"/>
    </source>
</evidence>
<accession>A0AA36B2J3</accession>
<dbReference type="GO" id="GO:0070062">
    <property type="term" value="C:extracellular exosome"/>
    <property type="evidence" value="ECO:0007669"/>
    <property type="project" value="TreeGrafter"/>
</dbReference>
<keyword evidence="3 9" id="KW-0812">Transmembrane</keyword>
<evidence type="ECO:0000256" key="4">
    <source>
        <dbReference type="ARBA" id="ARBA00022968"/>
    </source>
</evidence>
<dbReference type="GO" id="GO:0001540">
    <property type="term" value="F:amyloid-beta binding"/>
    <property type="evidence" value="ECO:0007669"/>
    <property type="project" value="TreeGrafter"/>
</dbReference>
<feature type="domain" description="BRICHOS" evidence="11">
    <location>
        <begin position="150"/>
        <end position="245"/>
    </location>
</feature>
<evidence type="ECO:0000256" key="8">
    <source>
        <dbReference type="ARBA" id="ARBA00023180"/>
    </source>
</evidence>